<sequence length="381" mass="44282">MEYPDEAVAFLDRKSCSNLYSLIKTVNNSQCSLVLGAGVSASVGLPTWDKLLKRICYTFFTHWVFEVCNEKNGCTYDSPPKNISVTFTQSYDLYEFEKQMGRTVDSLDYSKVVEVYSGGIKWSTKEVQEALNRMNEEEHLKKTLQDDFMTKIMERDPTLIAQMIKNRIRKVDWDYLVRKSLYNSYEDMPYKLEKSFLYDSIISFISNAKISKIINYNYDDTLYHSLREVGQFFKNIYQGTSTFGKYSIFYPHGYIPMKGGVNTEIVLTEQDYQNQGMQMNLWSNNIQISTYCSTNCIFVGLSLSDANLRRILNMCRDSSQSLHYAFLARSGDDPTSRMIDSLFDEDLYRLGIKVIRYPLTNNENPHELLPKLLDFISDNMK</sequence>
<dbReference type="KEGG" id="cbb:CLD_0003"/>
<evidence type="ECO:0000313" key="2">
    <source>
        <dbReference type="Proteomes" id="UP000008541"/>
    </source>
</evidence>
<evidence type="ECO:0000313" key="1">
    <source>
        <dbReference type="EMBL" id="ACA43771.1"/>
    </source>
</evidence>
<reference evidence="1 2" key="1">
    <citation type="journal article" date="2007" name="PLoS ONE">
        <title>Analysis of the neurotoxin complex genes in Clostridium botulinum A1-A4 and B1 strains: BoNT/A3, /Ba4 and /B1 clusters are located within plasmids.</title>
        <authorList>
            <person name="Smith T.J."/>
            <person name="Hill K.K."/>
            <person name="Foley B.T."/>
            <person name="Detter J.C."/>
            <person name="Munk A.C."/>
            <person name="Bruce D.C."/>
            <person name="Doggett N.A."/>
            <person name="Smith L.A."/>
            <person name="Marks J.D."/>
            <person name="Xie G."/>
            <person name="Brettin T.S."/>
        </authorList>
    </citation>
    <scope>NUCLEOTIDE SEQUENCE [LARGE SCALE GENOMIC DNA]</scope>
    <source>
        <strain evidence="2">Okra / Type B1</strain>
    </source>
</reference>
<dbReference type="Pfam" id="PF13289">
    <property type="entry name" value="SIR2_2"/>
    <property type="match status" value="1"/>
</dbReference>
<proteinExistence type="predicted"/>
<dbReference type="AlphaFoldDB" id="B1IFA3"/>
<accession>B1IFA3</accession>
<name>B1IFA3_CLOBK</name>
<dbReference type="Proteomes" id="UP000008541">
    <property type="component" value="Chromosome"/>
</dbReference>
<dbReference type="RefSeq" id="WP_003405624.1">
    <property type="nucleotide sequence ID" value="NC_010516.1"/>
</dbReference>
<dbReference type="HOGENOM" id="CLU_725021_0_0_9"/>
<dbReference type="EMBL" id="CP000939">
    <property type="protein sequence ID" value="ACA43771.1"/>
    <property type="molecule type" value="Genomic_DNA"/>
</dbReference>
<protein>
    <submittedName>
        <fullName evidence="1">Uncharacterized protein</fullName>
    </submittedName>
</protein>
<organism evidence="1 2">
    <name type="scientific">Clostridium botulinum (strain Okra / Type B1)</name>
    <dbReference type="NCBI Taxonomy" id="498213"/>
    <lineage>
        <taxon>Bacteria</taxon>
        <taxon>Bacillati</taxon>
        <taxon>Bacillota</taxon>
        <taxon>Clostridia</taxon>
        <taxon>Eubacteriales</taxon>
        <taxon>Clostridiaceae</taxon>
        <taxon>Clostridium</taxon>
    </lineage>
</organism>
<gene>
    <name evidence="1" type="ordered locus">CLD_0003</name>
</gene>